<name>A0A4Y2N2K5_ARAVE</name>
<dbReference type="InterPro" id="IPR009081">
    <property type="entry name" value="PP-bd_ACP"/>
</dbReference>
<dbReference type="Proteomes" id="UP000499080">
    <property type="component" value="Unassembled WGS sequence"/>
</dbReference>
<accession>A0A4Y2N2K5</accession>
<dbReference type="Gene3D" id="1.10.1200.10">
    <property type="entry name" value="ACP-like"/>
    <property type="match status" value="1"/>
</dbReference>
<sequence length="260" mass="28963">NPETSLGELGMDSLMDVELKQFLERQFSLVLTIPELRKMKVKDLKKLEGSGEETKKTTTPESKTKHTSESNAMVAEKIPGHFSSLPSKQLVPSETIIQMNSVKTGIPLFIVHPIEGTVAMLNSLAQLINFPVYGIQCTPVAPSETIEVLAAWYWKHIKSLNISNTICLAGYSFGGAVAFEMCLQAERDPQQHSEVRNLIMLDGSPAHTRGHKSCFKGDSIVEKETQALCSYVLQFVDINMMEASNFFFHQEFSLSHNLID</sequence>
<organism evidence="4 5">
    <name type="scientific">Araneus ventricosus</name>
    <name type="common">Orbweaver spider</name>
    <name type="synonym">Epeira ventricosa</name>
    <dbReference type="NCBI Taxonomy" id="182803"/>
    <lineage>
        <taxon>Eukaryota</taxon>
        <taxon>Metazoa</taxon>
        <taxon>Ecdysozoa</taxon>
        <taxon>Arthropoda</taxon>
        <taxon>Chelicerata</taxon>
        <taxon>Arachnida</taxon>
        <taxon>Araneae</taxon>
        <taxon>Araneomorphae</taxon>
        <taxon>Entelegynae</taxon>
        <taxon>Araneoidea</taxon>
        <taxon>Araneidae</taxon>
        <taxon>Araneus</taxon>
    </lineage>
</organism>
<feature type="domain" description="Carrier" evidence="3">
    <location>
        <begin position="1"/>
        <end position="55"/>
    </location>
</feature>
<dbReference type="OrthoDB" id="6433541at2759"/>
<comment type="caution">
    <text evidence="4">The sequence shown here is derived from an EMBL/GenBank/DDBJ whole genome shotgun (WGS) entry which is preliminary data.</text>
</comment>
<evidence type="ECO:0000259" key="3">
    <source>
        <dbReference type="PROSITE" id="PS50075"/>
    </source>
</evidence>
<evidence type="ECO:0000313" key="4">
    <source>
        <dbReference type="EMBL" id="GBN32397.1"/>
    </source>
</evidence>
<dbReference type="InterPro" id="IPR001031">
    <property type="entry name" value="Thioesterase"/>
</dbReference>
<dbReference type="AlphaFoldDB" id="A0A4Y2N2K5"/>
<feature type="compositionally biased region" description="Basic and acidic residues" evidence="2">
    <location>
        <begin position="49"/>
        <end position="68"/>
    </location>
</feature>
<dbReference type="SUPFAM" id="SSF47336">
    <property type="entry name" value="ACP-like"/>
    <property type="match status" value="1"/>
</dbReference>
<evidence type="ECO:0000256" key="2">
    <source>
        <dbReference type="SAM" id="MobiDB-lite"/>
    </source>
</evidence>
<dbReference type="PROSITE" id="PS50075">
    <property type="entry name" value="CARRIER"/>
    <property type="match status" value="1"/>
</dbReference>
<feature type="region of interest" description="Disordered" evidence="2">
    <location>
        <begin position="49"/>
        <end position="70"/>
    </location>
</feature>
<dbReference type="EMBL" id="BGPR01125527">
    <property type="protein sequence ID" value="GBN32397.1"/>
    <property type="molecule type" value="Genomic_DNA"/>
</dbReference>
<dbReference type="Pfam" id="PF00975">
    <property type="entry name" value="Thioesterase"/>
    <property type="match status" value="1"/>
</dbReference>
<evidence type="ECO:0000256" key="1">
    <source>
        <dbReference type="ARBA" id="ARBA00012480"/>
    </source>
</evidence>
<dbReference type="Gene3D" id="3.40.50.1820">
    <property type="entry name" value="alpha/beta hydrolase"/>
    <property type="match status" value="1"/>
</dbReference>
<dbReference type="EC" id="3.1.2.14" evidence="1"/>
<proteinExistence type="predicted"/>
<dbReference type="GO" id="GO:0016297">
    <property type="term" value="F:fatty acyl-[ACP] hydrolase activity"/>
    <property type="evidence" value="ECO:0007669"/>
    <property type="project" value="UniProtKB-EC"/>
</dbReference>
<protein>
    <recommendedName>
        <fullName evidence="1">oleoyl-[acyl-carrier-protein] hydrolase</fullName>
        <ecNumber evidence="1">3.1.2.14</ecNumber>
    </recommendedName>
</protein>
<evidence type="ECO:0000313" key="5">
    <source>
        <dbReference type="Proteomes" id="UP000499080"/>
    </source>
</evidence>
<dbReference type="InterPro" id="IPR036736">
    <property type="entry name" value="ACP-like_sf"/>
</dbReference>
<gene>
    <name evidence="4" type="primary">FASN_39</name>
    <name evidence="4" type="ORF">AVEN_60899_1</name>
</gene>
<dbReference type="SUPFAM" id="SSF53474">
    <property type="entry name" value="alpha/beta-Hydrolases"/>
    <property type="match status" value="1"/>
</dbReference>
<reference evidence="4 5" key="1">
    <citation type="journal article" date="2019" name="Sci. Rep.">
        <title>Orb-weaving spider Araneus ventricosus genome elucidates the spidroin gene catalogue.</title>
        <authorList>
            <person name="Kono N."/>
            <person name="Nakamura H."/>
            <person name="Ohtoshi R."/>
            <person name="Moran D.A.P."/>
            <person name="Shinohara A."/>
            <person name="Yoshida Y."/>
            <person name="Fujiwara M."/>
            <person name="Mori M."/>
            <person name="Tomita M."/>
            <person name="Arakawa K."/>
        </authorList>
    </citation>
    <scope>NUCLEOTIDE SEQUENCE [LARGE SCALE GENOMIC DNA]</scope>
</reference>
<keyword evidence="5" id="KW-1185">Reference proteome</keyword>
<feature type="non-terminal residue" evidence="4">
    <location>
        <position position="1"/>
    </location>
</feature>
<dbReference type="InterPro" id="IPR029058">
    <property type="entry name" value="AB_hydrolase_fold"/>
</dbReference>